<reference evidence="2" key="1">
    <citation type="journal article" date="2023" name="Mol. Phylogenet. Evol.">
        <title>Genome-scale phylogeny and comparative genomics of the fungal order Sordariales.</title>
        <authorList>
            <person name="Hensen N."/>
            <person name="Bonometti L."/>
            <person name="Westerberg I."/>
            <person name="Brannstrom I.O."/>
            <person name="Guillou S."/>
            <person name="Cros-Aarteil S."/>
            <person name="Calhoun S."/>
            <person name="Haridas S."/>
            <person name="Kuo A."/>
            <person name="Mondo S."/>
            <person name="Pangilinan J."/>
            <person name="Riley R."/>
            <person name="LaButti K."/>
            <person name="Andreopoulos B."/>
            <person name="Lipzen A."/>
            <person name="Chen C."/>
            <person name="Yan M."/>
            <person name="Daum C."/>
            <person name="Ng V."/>
            <person name="Clum A."/>
            <person name="Steindorff A."/>
            <person name="Ohm R.A."/>
            <person name="Martin F."/>
            <person name="Silar P."/>
            <person name="Natvig D.O."/>
            <person name="Lalanne C."/>
            <person name="Gautier V."/>
            <person name="Ament-Velasquez S.L."/>
            <person name="Kruys A."/>
            <person name="Hutchinson M.I."/>
            <person name="Powell A.J."/>
            <person name="Barry K."/>
            <person name="Miller A.N."/>
            <person name="Grigoriev I.V."/>
            <person name="Debuchy R."/>
            <person name="Gladieux P."/>
            <person name="Hiltunen Thoren M."/>
            <person name="Johannesson H."/>
        </authorList>
    </citation>
    <scope>NUCLEOTIDE SEQUENCE</scope>
    <source>
        <strain evidence="2">CBS 731.68</strain>
    </source>
</reference>
<organism evidence="2 3">
    <name type="scientific">Parathielavia appendiculata</name>
    <dbReference type="NCBI Taxonomy" id="2587402"/>
    <lineage>
        <taxon>Eukaryota</taxon>
        <taxon>Fungi</taxon>
        <taxon>Dikarya</taxon>
        <taxon>Ascomycota</taxon>
        <taxon>Pezizomycotina</taxon>
        <taxon>Sordariomycetes</taxon>
        <taxon>Sordariomycetidae</taxon>
        <taxon>Sordariales</taxon>
        <taxon>Chaetomiaceae</taxon>
        <taxon>Parathielavia</taxon>
    </lineage>
</organism>
<comment type="caution">
    <text evidence="2">The sequence shown here is derived from an EMBL/GenBank/DDBJ whole genome shotgun (WGS) entry which is preliminary data.</text>
</comment>
<dbReference type="PANTHER" id="PTHR44013">
    <property type="entry name" value="ZINC-TYPE ALCOHOL DEHYDROGENASE-LIKE PROTEIN C16A3.02C"/>
    <property type="match status" value="1"/>
</dbReference>
<dbReference type="Gene3D" id="3.90.180.10">
    <property type="entry name" value="Medium-chain alcohol dehydrogenases, catalytic domain"/>
    <property type="match status" value="1"/>
</dbReference>
<dbReference type="AlphaFoldDB" id="A0AAN6Z2G5"/>
<dbReference type="Gene3D" id="3.40.50.720">
    <property type="entry name" value="NAD(P)-binding Rossmann-like Domain"/>
    <property type="match status" value="1"/>
</dbReference>
<feature type="non-terminal residue" evidence="2">
    <location>
        <position position="1"/>
    </location>
</feature>
<evidence type="ECO:0000259" key="1">
    <source>
        <dbReference type="Pfam" id="PF00107"/>
    </source>
</evidence>
<protein>
    <submittedName>
        <fullName evidence="2">NAD(P)-binding protein</fullName>
    </submittedName>
</protein>
<dbReference type="RefSeq" id="XP_062646209.1">
    <property type="nucleotide sequence ID" value="XM_062787828.1"/>
</dbReference>
<sequence>AWNKWASILITGAATPVGVWAVQLAKLAGAGRIVATCAAEHMDLVRRLGADEVYDWSQEGNLKDWKGKRFAIVLDLMGGTTLTEAWKAVEKMGKILSVAGNPIESRPWADVVKPHVASINFRLKNSPAALRVVAGLVNRGLAKAVCDVNDVFLWEDLQSAINRLSDHPRGQVVLQLDSTYPAEEISILQKHG</sequence>
<accession>A0AAN6Z2G5</accession>
<evidence type="ECO:0000313" key="3">
    <source>
        <dbReference type="Proteomes" id="UP001302602"/>
    </source>
</evidence>
<dbReference type="InterPro" id="IPR013149">
    <property type="entry name" value="ADH-like_C"/>
</dbReference>
<reference evidence="2" key="2">
    <citation type="submission" date="2023-05" db="EMBL/GenBank/DDBJ databases">
        <authorList>
            <consortium name="Lawrence Berkeley National Laboratory"/>
            <person name="Steindorff A."/>
            <person name="Hensen N."/>
            <person name="Bonometti L."/>
            <person name="Westerberg I."/>
            <person name="Brannstrom I.O."/>
            <person name="Guillou S."/>
            <person name="Cros-Aarteil S."/>
            <person name="Calhoun S."/>
            <person name="Haridas S."/>
            <person name="Kuo A."/>
            <person name="Mondo S."/>
            <person name="Pangilinan J."/>
            <person name="Riley R."/>
            <person name="Labutti K."/>
            <person name="Andreopoulos B."/>
            <person name="Lipzen A."/>
            <person name="Chen C."/>
            <person name="Yanf M."/>
            <person name="Daum C."/>
            <person name="Ng V."/>
            <person name="Clum A."/>
            <person name="Ohm R."/>
            <person name="Martin F."/>
            <person name="Silar P."/>
            <person name="Natvig D."/>
            <person name="Lalanne C."/>
            <person name="Gautier V."/>
            <person name="Ament-Velasquez S.L."/>
            <person name="Kruys A."/>
            <person name="Hutchinson M.I."/>
            <person name="Powell A.J."/>
            <person name="Barry K."/>
            <person name="Miller A.N."/>
            <person name="Grigoriev I.V."/>
            <person name="Debuchy R."/>
            <person name="Gladieux P."/>
            <person name="Thoren M.H."/>
            <person name="Johannesson H."/>
        </authorList>
    </citation>
    <scope>NUCLEOTIDE SEQUENCE</scope>
    <source>
        <strain evidence="2">CBS 731.68</strain>
    </source>
</reference>
<proteinExistence type="predicted"/>
<dbReference type="Pfam" id="PF00107">
    <property type="entry name" value="ADH_zinc_N"/>
    <property type="match status" value="1"/>
</dbReference>
<dbReference type="InterPro" id="IPR036291">
    <property type="entry name" value="NAD(P)-bd_dom_sf"/>
</dbReference>
<dbReference type="GeneID" id="87824598"/>
<dbReference type="PANTHER" id="PTHR44013:SF1">
    <property type="entry name" value="ZINC-TYPE ALCOHOL DEHYDROGENASE-LIKE PROTEIN C16A3.02C"/>
    <property type="match status" value="1"/>
</dbReference>
<keyword evidence="3" id="KW-1185">Reference proteome</keyword>
<dbReference type="Proteomes" id="UP001302602">
    <property type="component" value="Unassembled WGS sequence"/>
</dbReference>
<feature type="domain" description="Alcohol dehydrogenase-like C-terminal" evidence="1">
    <location>
        <begin position="16"/>
        <end position="104"/>
    </location>
</feature>
<dbReference type="SUPFAM" id="SSF51735">
    <property type="entry name" value="NAD(P)-binding Rossmann-fold domains"/>
    <property type="match status" value="1"/>
</dbReference>
<dbReference type="InterPro" id="IPR052733">
    <property type="entry name" value="Chloroplast_QOR"/>
</dbReference>
<name>A0AAN6Z2G5_9PEZI</name>
<gene>
    <name evidence="2" type="ORF">N657DRAFT_541741</name>
</gene>
<feature type="non-terminal residue" evidence="2">
    <location>
        <position position="192"/>
    </location>
</feature>
<evidence type="ECO:0000313" key="2">
    <source>
        <dbReference type="EMBL" id="KAK4122438.1"/>
    </source>
</evidence>
<dbReference type="EMBL" id="MU853231">
    <property type="protein sequence ID" value="KAK4122438.1"/>
    <property type="molecule type" value="Genomic_DNA"/>
</dbReference>